<evidence type="ECO:0000256" key="3">
    <source>
        <dbReference type="ARBA" id="ARBA00008682"/>
    </source>
</evidence>
<dbReference type="Gene3D" id="3.10.50.10">
    <property type="match status" value="1"/>
</dbReference>
<dbReference type="EC" id="3.2.1.14" evidence="4"/>
<dbReference type="SMART" id="SM00270">
    <property type="entry name" value="ChtBD1"/>
    <property type="match status" value="2"/>
</dbReference>
<dbReference type="OrthoDB" id="73875at2759"/>
<dbReference type="SMART" id="SM00636">
    <property type="entry name" value="Glyco_18"/>
    <property type="match status" value="1"/>
</dbReference>
<dbReference type="Gene3D" id="3.30.60.10">
    <property type="entry name" value="Endochitinase-like"/>
    <property type="match status" value="1"/>
</dbReference>
<comment type="similarity">
    <text evidence="3">Belongs to the glycosyl hydrolase 18 family. Chitinase class V subfamily.</text>
</comment>
<keyword evidence="5" id="KW-0964">Secreted</keyword>
<evidence type="ECO:0000256" key="5">
    <source>
        <dbReference type="ARBA" id="ARBA00022525"/>
    </source>
</evidence>
<evidence type="ECO:0000256" key="7">
    <source>
        <dbReference type="ARBA" id="ARBA00022729"/>
    </source>
</evidence>
<dbReference type="SUPFAM" id="SSF57016">
    <property type="entry name" value="Plant lectins/antimicrobial peptides"/>
    <property type="match status" value="1"/>
</dbReference>
<dbReference type="InterPro" id="IPR001002">
    <property type="entry name" value="Chitin-bd_1"/>
</dbReference>
<comment type="caution">
    <text evidence="14">Lacks conserved residue(s) required for the propagation of feature annotation.</text>
</comment>
<evidence type="ECO:0000256" key="6">
    <source>
        <dbReference type="ARBA" id="ARBA00022669"/>
    </source>
</evidence>
<evidence type="ECO:0000256" key="1">
    <source>
        <dbReference type="ARBA" id="ARBA00000822"/>
    </source>
</evidence>
<dbReference type="PROSITE" id="PS50941">
    <property type="entry name" value="CHIT_BIND_I_2"/>
    <property type="match status" value="1"/>
</dbReference>
<evidence type="ECO:0000256" key="2">
    <source>
        <dbReference type="ARBA" id="ARBA00004613"/>
    </source>
</evidence>
<evidence type="ECO:0000313" key="19">
    <source>
        <dbReference type="Proteomes" id="UP000028045"/>
    </source>
</evidence>
<dbReference type="InterPro" id="IPR050314">
    <property type="entry name" value="Glycosyl_Hydrlase_18"/>
</dbReference>
<dbReference type="Pfam" id="PF00704">
    <property type="entry name" value="Glyco_hydro_18"/>
    <property type="match status" value="1"/>
</dbReference>
<dbReference type="CDD" id="cd00035">
    <property type="entry name" value="ChtBD1"/>
    <property type="match status" value="1"/>
</dbReference>
<evidence type="ECO:0000256" key="4">
    <source>
        <dbReference type="ARBA" id="ARBA00012729"/>
    </source>
</evidence>
<accession>A0A084AGY6</accession>
<organism evidence="18 19">
    <name type="scientific">Stachybotrys chartarum (strain CBS 109288 / IBT 7711)</name>
    <name type="common">Toxic black mold</name>
    <name type="synonym">Stilbospora chartarum</name>
    <dbReference type="NCBI Taxonomy" id="1280523"/>
    <lineage>
        <taxon>Eukaryota</taxon>
        <taxon>Fungi</taxon>
        <taxon>Dikarya</taxon>
        <taxon>Ascomycota</taxon>
        <taxon>Pezizomycotina</taxon>
        <taxon>Sordariomycetes</taxon>
        <taxon>Hypocreomycetidae</taxon>
        <taxon>Hypocreales</taxon>
        <taxon>Stachybotryaceae</taxon>
        <taxon>Stachybotrys</taxon>
    </lineage>
</organism>
<keyword evidence="7" id="KW-0732">Signal</keyword>
<dbReference type="PANTHER" id="PTHR11177">
    <property type="entry name" value="CHITINASE"/>
    <property type="match status" value="1"/>
</dbReference>
<feature type="disulfide bond" evidence="14">
    <location>
        <begin position="137"/>
        <end position="149"/>
    </location>
</feature>
<dbReference type="Gene3D" id="3.20.20.80">
    <property type="entry name" value="Glycosidases"/>
    <property type="match status" value="1"/>
</dbReference>
<evidence type="ECO:0000259" key="17">
    <source>
        <dbReference type="PROSITE" id="PS51910"/>
    </source>
</evidence>
<dbReference type="FunFam" id="3.10.50.10:FF:000003">
    <property type="entry name" value="Class V chitinase CHIT5b"/>
    <property type="match status" value="1"/>
</dbReference>
<dbReference type="SUPFAM" id="SSF54556">
    <property type="entry name" value="Chitinase insertion domain"/>
    <property type="match status" value="1"/>
</dbReference>
<dbReference type="InterPro" id="IPR011583">
    <property type="entry name" value="Chitinase_II/V-like_cat"/>
</dbReference>
<dbReference type="InterPro" id="IPR001579">
    <property type="entry name" value="Glyco_hydro_18_chit_AS"/>
</dbReference>
<evidence type="ECO:0000313" key="18">
    <source>
        <dbReference type="EMBL" id="KEY64565.1"/>
    </source>
</evidence>
<dbReference type="GO" id="GO:0005576">
    <property type="term" value="C:extracellular region"/>
    <property type="evidence" value="ECO:0007669"/>
    <property type="project" value="UniProtKB-SubCell"/>
</dbReference>
<evidence type="ECO:0000256" key="15">
    <source>
        <dbReference type="RuleBase" id="RU000489"/>
    </source>
</evidence>
<keyword evidence="8 15" id="KW-0378">Hydrolase</keyword>
<dbReference type="InterPro" id="IPR018371">
    <property type="entry name" value="Chitin-binding_1_CS"/>
</dbReference>
<evidence type="ECO:0000256" key="14">
    <source>
        <dbReference type="PROSITE-ProRule" id="PRU00261"/>
    </source>
</evidence>
<dbReference type="InterPro" id="IPR036861">
    <property type="entry name" value="Endochitinase-like_sf"/>
</dbReference>
<dbReference type="InterPro" id="IPR017853">
    <property type="entry name" value="GH"/>
</dbReference>
<dbReference type="PROSITE" id="PS51910">
    <property type="entry name" value="GH18_2"/>
    <property type="match status" value="1"/>
</dbReference>
<keyword evidence="12 15" id="KW-0326">Glycosidase</keyword>
<name>A0A084AGY6_STACB</name>
<dbReference type="SUPFAM" id="SSF51445">
    <property type="entry name" value="(Trans)glycosidases"/>
    <property type="match status" value="1"/>
</dbReference>
<protein>
    <recommendedName>
        <fullName evidence="4">chitinase</fullName>
        <ecNumber evidence="4">3.2.1.14</ecNumber>
    </recommendedName>
</protein>
<gene>
    <name evidence="18" type="ORF">S7711_03629</name>
</gene>
<comment type="subcellular location">
    <subcellularLocation>
        <location evidence="2">Secreted</location>
    </subcellularLocation>
</comment>
<dbReference type="Proteomes" id="UP000028045">
    <property type="component" value="Unassembled WGS sequence"/>
</dbReference>
<dbReference type="GO" id="GO:0000272">
    <property type="term" value="P:polysaccharide catabolic process"/>
    <property type="evidence" value="ECO:0007669"/>
    <property type="project" value="UniProtKB-KW"/>
</dbReference>
<dbReference type="InterPro" id="IPR001223">
    <property type="entry name" value="Glyco_hydro18_cat"/>
</dbReference>
<dbReference type="GO" id="GO:0008061">
    <property type="term" value="F:chitin binding"/>
    <property type="evidence" value="ECO:0007669"/>
    <property type="project" value="UniProtKB-UniRule"/>
</dbReference>
<dbReference type="HOGENOM" id="CLU_001837_3_1_1"/>
<keyword evidence="19" id="KW-1185">Reference proteome</keyword>
<evidence type="ECO:0000256" key="9">
    <source>
        <dbReference type="ARBA" id="ARBA00023024"/>
    </source>
</evidence>
<dbReference type="InterPro" id="IPR029070">
    <property type="entry name" value="Chitinase_insertion_sf"/>
</dbReference>
<comment type="catalytic activity">
    <reaction evidence="1">
        <text>Random endo-hydrolysis of N-acetyl-beta-D-glucosaminide (1-&gt;4)-beta-linkages in chitin and chitodextrins.</text>
        <dbReference type="EC" id="3.2.1.14"/>
    </reaction>
</comment>
<evidence type="ECO:0000259" key="16">
    <source>
        <dbReference type="PROSITE" id="PS50941"/>
    </source>
</evidence>
<dbReference type="EMBL" id="KL648733">
    <property type="protein sequence ID" value="KEY64565.1"/>
    <property type="molecule type" value="Genomic_DNA"/>
</dbReference>
<keyword evidence="14" id="KW-1015">Disulfide bond</keyword>
<reference evidence="18 19" key="1">
    <citation type="journal article" date="2014" name="BMC Genomics">
        <title>Comparative genome sequencing reveals chemotype-specific gene clusters in the toxigenic black mold Stachybotrys.</title>
        <authorList>
            <person name="Semeiks J."/>
            <person name="Borek D."/>
            <person name="Otwinowski Z."/>
            <person name="Grishin N.V."/>
        </authorList>
    </citation>
    <scope>NUCLEOTIDE SEQUENCE [LARGE SCALE GENOMIC DNA]</scope>
    <source>
        <strain evidence="19">CBS 109288 / IBT 7711</strain>
    </source>
</reference>
<evidence type="ECO:0000256" key="10">
    <source>
        <dbReference type="ARBA" id="ARBA00023180"/>
    </source>
</evidence>
<evidence type="ECO:0000256" key="12">
    <source>
        <dbReference type="ARBA" id="ARBA00023295"/>
    </source>
</evidence>
<keyword evidence="9" id="KW-0146">Chitin degradation</keyword>
<keyword evidence="11" id="KW-0119">Carbohydrate metabolism</keyword>
<keyword evidence="10" id="KW-0325">Glycoprotein</keyword>
<feature type="domain" description="Chitin-binding type-1" evidence="16">
    <location>
        <begin position="123"/>
        <end position="166"/>
    </location>
</feature>
<evidence type="ECO:0000256" key="13">
    <source>
        <dbReference type="ARBA" id="ARBA00023326"/>
    </source>
</evidence>
<feature type="domain" description="GH18" evidence="17">
    <location>
        <begin position="182"/>
        <end position="554"/>
    </location>
</feature>
<feature type="disulfide bond" evidence="14">
    <location>
        <begin position="142"/>
        <end position="156"/>
    </location>
</feature>
<evidence type="ECO:0000256" key="8">
    <source>
        <dbReference type="ARBA" id="ARBA00022801"/>
    </source>
</evidence>
<feature type="disulfide bond" evidence="14">
    <location>
        <begin position="160"/>
        <end position="164"/>
    </location>
</feature>
<dbReference type="GO" id="GO:0006032">
    <property type="term" value="P:chitin catabolic process"/>
    <property type="evidence" value="ECO:0007669"/>
    <property type="project" value="UniProtKB-KW"/>
</dbReference>
<dbReference type="PROSITE" id="PS01095">
    <property type="entry name" value="GH18_1"/>
    <property type="match status" value="1"/>
</dbReference>
<dbReference type="PANTHER" id="PTHR11177:SF397">
    <property type="entry name" value="CHITINASE"/>
    <property type="match status" value="1"/>
</dbReference>
<dbReference type="Pfam" id="PF00187">
    <property type="entry name" value="Chitin_bind_1"/>
    <property type="match status" value="1"/>
</dbReference>
<proteinExistence type="inferred from homology"/>
<evidence type="ECO:0000256" key="11">
    <source>
        <dbReference type="ARBA" id="ARBA00023277"/>
    </source>
</evidence>
<keyword evidence="6 14" id="KW-0147">Chitin-binding</keyword>
<keyword evidence="13" id="KW-0624">Polysaccharide degradation</keyword>
<sequence>MASFINQHWKTLSIITLCTTLFILFQYNALAWWNDASGPAEAVPLSHGTVTSNLVFEIDSNLEDNDNATQLFWRQDGGAYSCRRGVQCRTQACCGSFLGTDTGTCGFGPTFCGDDCDSQCDARPECGQYADPPGRTCPLNVCCSEFGFCGSTAEFCEAGCQSNCVLNPPIPPGGSGVTVLNNRVIGYYEAWAARSRCRPFPPSAIPVEGLTHVNFAFAYIDPESLEITTMDSETEEALFSQTTDIKNMKSRASRLEVFVAIGGWTFSDNGTATQPVFPDIAADPEKRQLFADNLVSFMTRYGFDGVDLDWEYPGAPDRGGLEEDDIPNFVALMRVLRRTFQASPRGDYGLTFTIPTSYWYLRWKLIIGTTRFDVPGLLEYADWANLMSYDLHGVWDAHNPIGSIVQSHTNLTEIQLAANLLWRNGVPPGQIVFGIGFYGRSFTLQDPDCSTPGCPFSGPSEPGVCTNSAGTLAYFEIMDIIDDENPEVVHDREAAAKYFVFGDNNDQWISFDDEDTMEQKIQWANEVGLGGVMIWAVDHDDNNFSALEALLGEPLPTYAQNLQRAAVSDTDRWSSVNGQACRVSDCLSSFSNPPAGYSTAPNGRFRDRCGSDRYGNMYKYVWCPTDALPQQCEWRGSGSCHGQCHVGEVTLAHSPHGSRSCLAPGQQAFCCRSSTWANLVDGCRWTRPCDDECPSDARYMISTRDWYQDSLDGPPMHCEEHYCCPYDFQGCHWVGQGTCDDNECDANDVQVALDAYGDNGRACAGGLNGRRKPLCCNTPEDLNPFLPVPLDHLFPELPPEENLPAFDHEILSYEPSLAGENPNPMAFFFVVIDGPPSAVSNLNKRDGSHIEFITKGQHHGQEPQTAQFVCMNGSLESNCNDMNLDGIDGTVLRMPHGMGFARYVVAHSVQETNVSVPGHLSKRAPDNAKVQELVYSYNFSRVRRDAGDVYVRIDYSDSHTYFTDIVEAEPVTERNRLKPRFWSEISSVWRSITGRIRSEPLASNQPTISDDNFNVLIYGNDGSEAGCEDDDGFLRISLAGSMRNTMRFGFTLVGTIQPFNLDQAYGYFDSDLYMSAQLSFNGRGILDINSGSGVARDLFPSPMRAFEVSHPGIVSFTPELNAEVSLRGQGEIDGDFTVSFEAGSSETLTTNAPPGLGTFGGEILSRSIRDAADGYLSVGDADSDIAFAMNLNLETTMNMRIMGYETSLQSAGARFSSRTPHAIRVVGNTGSGSPGILDVPQLASSDVIQTGTVQEGWDDGTTHAIGRVPNPNIVFTGGEEPPRRDAPEINGYAVFGDRNFMACRGSSYNGRLVCTYDLHSNDTSLEEPSPPFKLRLKREHLEPLSADEKARYHNHLTRQTGGPSSGSSATYTFAEYRAGGGNVNGFPFETPTYPNGNAGAALDAETGRPNERYSLNDPDDCEDTTITAFGIQGTNWDNVDSDHMEDRSIFPNHFGIFAQSGELDLADPQGSTYRSTNALFDFDNLYNYFASDYRTWVPASVEANPPPGSAAGDVANSLGSTTNPNSMVNLERNLNILKGRLYTTEGLPTADDVFDNWMSVPSQANAEAALSSIRAVFGVFNYMNANQARRQQVHDDRGSALAQFDDLYGRAFPNRPERLLTLMNEFQPLWEQRVTNFAQRPLAQQPGPQQALAIDVIGAVGRMRGRIQNELHF</sequence>
<dbReference type="PROSITE" id="PS00026">
    <property type="entry name" value="CHIT_BIND_I_1"/>
    <property type="match status" value="1"/>
</dbReference>
<dbReference type="GO" id="GO:0008843">
    <property type="term" value="F:endochitinase activity"/>
    <property type="evidence" value="ECO:0007669"/>
    <property type="project" value="UniProtKB-EC"/>
</dbReference>